<proteinExistence type="predicted"/>
<dbReference type="InterPro" id="IPR025660">
    <property type="entry name" value="Pept_his_AS"/>
</dbReference>
<comment type="caution">
    <text evidence="2">The sequence shown here is derived from an EMBL/GenBank/DDBJ whole genome shotgun (WGS) entry which is preliminary data.</text>
</comment>
<dbReference type="PROSITE" id="PS00639">
    <property type="entry name" value="THIOL_PROTEASE_HIS"/>
    <property type="match status" value="1"/>
</dbReference>
<keyword evidence="1" id="KW-0472">Membrane</keyword>
<dbReference type="AlphaFoldDB" id="A0A1V9Z116"/>
<sequence>MATARVPLKYGSEEDHVQFSPRRQAAAGRWKWIIGGAFVGVNVLVLGGIVLVGRSVQDSLDQLQQIQTLQAQAQLTLASIPSKFAVQYVTPRQDQARRGTCWDFSTIALLEWSYREHGVRNGWLAPDEYVAFSEQAYGIEIMKLCTGPADSPQQKACRVGGDFIWNQTTEGGENYDVYYLKEGLKESVLPITVCPYTTHDGNNSVCPGLDAALRSNPIKFDVLSMDTYYDDLTIKREVFRQNKAMALSTPVATALHYYPCIGPFLSHPQCQLDKAECTLCPSDLAMTACCVRAPGSRNPNMEGEFYAHRGLAYEGGHAMHLVGYNDAFLTHEGETGGFILKNSWADGPSQGSHTLKYWLQEISDWEERTICPNSYKYVERVGEPAHALRSPTNWYMCGNADELLVTPGNGTAKSYNKGVEDCLSETTRGFAAMNVQALELACTDASQCTVDADTTYFVRNSTDWGDRMTLMCVWEYNAKAGTARDYCLLPMLENQLARTLKSASPKKVLENDTDRCGFYFISYDAVRRYTTQFGQFFVNSFDIEWADRSYLANKAKYPSYDYSLLAASTRKQNKDDFTGPHPFAKIVASFPNKA</sequence>
<name>A0A1V9Z116_ACHHY</name>
<evidence type="ECO:0008006" key="4">
    <source>
        <dbReference type="Google" id="ProtNLM"/>
    </source>
</evidence>
<dbReference type="PANTHER" id="PTHR35899:SF1">
    <property type="entry name" value="PEPTIDASE C1A PAPAIN C-TERMINAL DOMAIN-CONTAINING PROTEIN"/>
    <property type="match status" value="1"/>
</dbReference>
<keyword evidence="1" id="KW-1133">Transmembrane helix</keyword>
<dbReference type="CDD" id="cd02619">
    <property type="entry name" value="Peptidase_C1"/>
    <property type="match status" value="1"/>
</dbReference>
<gene>
    <name evidence="2" type="ORF">ACHHYP_04536</name>
</gene>
<dbReference type="InterPro" id="IPR038765">
    <property type="entry name" value="Papain-like_cys_pep_sf"/>
</dbReference>
<evidence type="ECO:0000313" key="3">
    <source>
        <dbReference type="Proteomes" id="UP000243579"/>
    </source>
</evidence>
<dbReference type="Proteomes" id="UP000243579">
    <property type="component" value="Unassembled WGS sequence"/>
</dbReference>
<dbReference type="OrthoDB" id="59402at2759"/>
<dbReference type="PANTHER" id="PTHR35899">
    <property type="entry name" value="PAPAIN FAMILY CYSTEINE PROTEASE DOMAIN CONTAINING PROTEIN"/>
    <property type="match status" value="1"/>
</dbReference>
<feature type="transmembrane region" description="Helical" evidence="1">
    <location>
        <begin position="32"/>
        <end position="53"/>
    </location>
</feature>
<evidence type="ECO:0000256" key="1">
    <source>
        <dbReference type="SAM" id="Phobius"/>
    </source>
</evidence>
<keyword evidence="1" id="KW-0812">Transmembrane</keyword>
<organism evidence="2 3">
    <name type="scientific">Achlya hypogyna</name>
    <name type="common">Oomycete</name>
    <name type="synonym">Protoachlya hypogyna</name>
    <dbReference type="NCBI Taxonomy" id="1202772"/>
    <lineage>
        <taxon>Eukaryota</taxon>
        <taxon>Sar</taxon>
        <taxon>Stramenopiles</taxon>
        <taxon>Oomycota</taxon>
        <taxon>Saprolegniomycetes</taxon>
        <taxon>Saprolegniales</taxon>
        <taxon>Achlyaceae</taxon>
        <taxon>Achlya</taxon>
    </lineage>
</organism>
<dbReference type="Gene3D" id="3.90.70.10">
    <property type="entry name" value="Cysteine proteinases"/>
    <property type="match status" value="1"/>
</dbReference>
<keyword evidence="3" id="KW-1185">Reference proteome</keyword>
<protein>
    <recommendedName>
        <fullName evidence="4">Peptidase C1A papain C-terminal domain-containing protein</fullName>
    </recommendedName>
</protein>
<accession>A0A1V9Z116</accession>
<evidence type="ECO:0000313" key="2">
    <source>
        <dbReference type="EMBL" id="OQR91602.1"/>
    </source>
</evidence>
<reference evidence="2 3" key="1">
    <citation type="journal article" date="2014" name="Genome Biol. Evol.">
        <title>The secreted proteins of Achlya hypogyna and Thraustotheca clavata identify the ancestral oomycete secretome and reveal gene acquisitions by horizontal gene transfer.</title>
        <authorList>
            <person name="Misner I."/>
            <person name="Blouin N."/>
            <person name="Leonard G."/>
            <person name="Richards T.A."/>
            <person name="Lane C.E."/>
        </authorList>
    </citation>
    <scope>NUCLEOTIDE SEQUENCE [LARGE SCALE GENOMIC DNA]</scope>
    <source>
        <strain evidence="2 3">ATCC 48635</strain>
    </source>
</reference>
<dbReference type="EMBL" id="JNBR01000514">
    <property type="protein sequence ID" value="OQR91602.1"/>
    <property type="molecule type" value="Genomic_DNA"/>
</dbReference>
<dbReference type="SUPFAM" id="SSF54001">
    <property type="entry name" value="Cysteine proteinases"/>
    <property type="match status" value="1"/>
</dbReference>